<dbReference type="GO" id="GO:0071513">
    <property type="term" value="C:phosphopantothenoylcysteine decarboxylase complex"/>
    <property type="evidence" value="ECO:0007669"/>
    <property type="project" value="TreeGrafter"/>
</dbReference>
<sequence>MRITLGVTGGVAAYKAAELVRRLQQEGHSVHVVMTRAAREFLTPLTFAALSGQKVITDLFGDSLGGGANLESAIEHIAVAQRTDLLLVAPATADIIAKFAHGVADDFLTTLYLASTAPVVIAPAMNVNMWN</sequence>
<protein>
    <submittedName>
        <fullName evidence="2">Phosphopantothenoylcysteine decarboxylase</fullName>
    </submittedName>
</protein>
<dbReference type="GO" id="GO:0010181">
    <property type="term" value="F:FMN binding"/>
    <property type="evidence" value="ECO:0007669"/>
    <property type="project" value="TreeGrafter"/>
</dbReference>
<evidence type="ECO:0000313" key="2">
    <source>
        <dbReference type="EMBL" id="MBA0084975.1"/>
    </source>
</evidence>
<dbReference type="PANTHER" id="PTHR14359:SF6">
    <property type="entry name" value="PHOSPHOPANTOTHENOYLCYSTEINE DECARBOXYLASE"/>
    <property type="match status" value="1"/>
</dbReference>
<dbReference type="Pfam" id="PF02441">
    <property type="entry name" value="Flavoprotein"/>
    <property type="match status" value="1"/>
</dbReference>
<comment type="caution">
    <text evidence="2">The sequence shown here is derived from an EMBL/GenBank/DDBJ whole genome shotgun (WGS) entry which is preliminary data.</text>
</comment>
<dbReference type="AlphaFoldDB" id="A0A7V8SW59"/>
<keyword evidence="3" id="KW-1185">Reference proteome</keyword>
<dbReference type="EMBL" id="JACDQQ010000799">
    <property type="protein sequence ID" value="MBA0084975.1"/>
    <property type="molecule type" value="Genomic_DNA"/>
</dbReference>
<accession>A0A7V8SW59</accession>
<reference evidence="2" key="1">
    <citation type="submission" date="2020-06" db="EMBL/GenBank/DDBJ databases">
        <title>Legume-microbial interactions unlock mineral nutrients during tropical forest succession.</title>
        <authorList>
            <person name="Epihov D.Z."/>
        </authorList>
    </citation>
    <scope>NUCLEOTIDE SEQUENCE [LARGE SCALE GENOMIC DNA]</scope>
    <source>
        <strain evidence="2">Pan2503</strain>
    </source>
</reference>
<evidence type="ECO:0000313" key="3">
    <source>
        <dbReference type="Proteomes" id="UP000567293"/>
    </source>
</evidence>
<proteinExistence type="predicted"/>
<feature type="domain" description="Flavoprotein" evidence="1">
    <location>
        <begin position="1"/>
        <end position="131"/>
    </location>
</feature>
<dbReference type="PANTHER" id="PTHR14359">
    <property type="entry name" value="HOMO-OLIGOMERIC FLAVIN CONTAINING CYS DECARBOXYLASE FAMILY"/>
    <property type="match status" value="1"/>
</dbReference>
<dbReference type="GO" id="GO:0015937">
    <property type="term" value="P:coenzyme A biosynthetic process"/>
    <property type="evidence" value="ECO:0007669"/>
    <property type="project" value="TreeGrafter"/>
</dbReference>
<dbReference type="GO" id="GO:0004633">
    <property type="term" value="F:phosphopantothenoylcysteine decarboxylase activity"/>
    <property type="evidence" value="ECO:0007669"/>
    <property type="project" value="TreeGrafter"/>
</dbReference>
<organism evidence="2 3">
    <name type="scientific">Candidatus Acidiferrum panamense</name>
    <dbReference type="NCBI Taxonomy" id="2741543"/>
    <lineage>
        <taxon>Bacteria</taxon>
        <taxon>Pseudomonadati</taxon>
        <taxon>Acidobacteriota</taxon>
        <taxon>Terriglobia</taxon>
        <taxon>Candidatus Acidiferrales</taxon>
        <taxon>Candidatus Acidiferrum</taxon>
    </lineage>
</organism>
<evidence type="ECO:0000259" key="1">
    <source>
        <dbReference type="Pfam" id="PF02441"/>
    </source>
</evidence>
<feature type="non-terminal residue" evidence="2">
    <location>
        <position position="131"/>
    </location>
</feature>
<dbReference type="Proteomes" id="UP000567293">
    <property type="component" value="Unassembled WGS sequence"/>
</dbReference>
<dbReference type="InterPro" id="IPR036551">
    <property type="entry name" value="Flavin_trans-like"/>
</dbReference>
<name>A0A7V8SW59_9BACT</name>
<dbReference type="InterPro" id="IPR003382">
    <property type="entry name" value="Flavoprotein"/>
</dbReference>
<dbReference type="Gene3D" id="3.40.50.1950">
    <property type="entry name" value="Flavin prenyltransferase-like"/>
    <property type="match status" value="1"/>
</dbReference>
<gene>
    <name evidence="2" type="ORF">HRJ53_08265</name>
</gene>
<dbReference type="SUPFAM" id="SSF52507">
    <property type="entry name" value="Homo-oligomeric flavin-containing Cys decarboxylases, HFCD"/>
    <property type="match status" value="1"/>
</dbReference>